<feature type="compositionally biased region" description="Polar residues" evidence="1">
    <location>
        <begin position="65"/>
        <end position="79"/>
    </location>
</feature>
<evidence type="ECO:0000313" key="3">
    <source>
        <dbReference type="EMBL" id="TVY90542.1"/>
    </source>
</evidence>
<feature type="region of interest" description="Disordered" evidence="1">
    <location>
        <begin position="525"/>
        <end position="588"/>
    </location>
</feature>
<reference evidence="3 4" key="1">
    <citation type="submission" date="2018-05" db="EMBL/GenBank/DDBJ databases">
        <title>Genome sequencing and assembly of the regulated plant pathogen Lachnellula willkommii and related sister species for the development of diagnostic species identification markers.</title>
        <authorList>
            <person name="Giroux E."/>
            <person name="Bilodeau G."/>
        </authorList>
    </citation>
    <scope>NUCLEOTIDE SEQUENCE [LARGE SCALE GENOMIC DNA]</scope>
    <source>
        <strain evidence="3 4">CBS 172.35</strain>
    </source>
</reference>
<feature type="transmembrane region" description="Helical" evidence="2">
    <location>
        <begin position="764"/>
        <end position="785"/>
    </location>
</feature>
<proteinExistence type="predicted"/>
<gene>
    <name evidence="3" type="ORF">LAWI1_G004817</name>
</gene>
<feature type="compositionally biased region" description="Basic residues" evidence="1">
    <location>
        <begin position="709"/>
        <end position="724"/>
    </location>
</feature>
<feature type="compositionally biased region" description="Acidic residues" evidence="1">
    <location>
        <begin position="32"/>
        <end position="48"/>
    </location>
</feature>
<feature type="region of interest" description="Disordered" evidence="1">
    <location>
        <begin position="706"/>
        <end position="730"/>
    </location>
</feature>
<protein>
    <recommendedName>
        <fullName evidence="5">Glycoprotease family protein</fullName>
    </recommendedName>
</protein>
<feature type="region of interest" description="Disordered" evidence="1">
    <location>
        <begin position="605"/>
        <end position="632"/>
    </location>
</feature>
<feature type="compositionally biased region" description="Basic and acidic residues" evidence="1">
    <location>
        <begin position="82"/>
        <end position="99"/>
    </location>
</feature>
<dbReference type="EMBL" id="QGML01000826">
    <property type="protein sequence ID" value="TVY90542.1"/>
    <property type="molecule type" value="Genomic_DNA"/>
</dbReference>
<keyword evidence="2" id="KW-0472">Membrane</keyword>
<evidence type="ECO:0008006" key="5">
    <source>
        <dbReference type="Google" id="ProtNLM"/>
    </source>
</evidence>
<feature type="compositionally biased region" description="Polar residues" evidence="1">
    <location>
        <begin position="332"/>
        <end position="348"/>
    </location>
</feature>
<feature type="region of interest" description="Disordered" evidence="1">
    <location>
        <begin position="1"/>
        <end position="109"/>
    </location>
</feature>
<sequence>MATTQGTRAKPSTSKDIPPTKPMSNPFNTVFDGEESGDESWDEEDSSSDSDRHLERMAQWPRPPNSTGSGVSTIAANRANTRKPDKIYSVHKPTRDKSKGRQKKQNAKAGIKLVTTFTRHQAASSPVQIQPSKTMPQMGYFVDLAALQALNGESTQSQSSGKFWKSKPKKTKGLGLIKAPDTVPSIPVVPSQGAVPGSTFATNASQKMSSTLTPSPRKSNDDLSPNDRPIMIGLSIPSSDVSQHSSSPQTTSSELSNIVRSYDRTHHTPDTPTIIITPAQEVSDWSPLNPRPHPASSIYSQAVNSEEVYTSQNAPPVPKVPDSVLKKEQQRVAAQTSYFSPDSDNGTSWEDDEYTSDHSRSRVVSTCTVFEEDESPILARVARTVSLPEANNAAKHASVSTVATRRRSKGWWNYITTPFLTRSNTFATRSPEDQHPPALPDLAIAAAKAQDAEREGKSWEKQFSPLTPETSITIQSDPWWNVVSKDTKSVGQSPVLQETRHKVQTSTGTLPIVLSEVAGFGAASTTSSITSSDLSRLNSSRSINEIPNDREVPVLSDAPTSRGLQSNNPYVQPQIGDLNDSSSTSHSGSIPVIQHAQIAVLQRAQLPVQRTQSPSATPPPPPYSPSPSRNPRYRAVFPPGHVLALQQPGSPGPISPGMQQAMASPGAIQMSTAPLAHPDRRPINLNSSYPTELPPRRNVLPFTTEHVHTTSKKASKSEAKRRRHEKEDAVAHKAGGWWRGRGCIPKSGCYGRGGAEGRKKRRCILGLIIGLLAMLILIIALATTLSRKPNTIMGPSQWVNLTGFPPMFTGLSTVIAPTNTVTNTGCVSPATQWSCSLPKEVQASIAPNQANQPNFLLYVQWDNSSSANDTFKNVTGNPTLGTRAVGGNAVSAGQFIKSVLLKARDIVTFVPSPAPPSFADDFFLGNTTDNIISSNKAGEPTPFFISFLSASNSTTSKRSLMERQSPDNSSDVFPNISSIIPAPSLNSDNTAAPANLLPLPTQQPIRLYDRGLPTEHYGFYTYFDRSIFLKSLDLLNSSNPDNGAVPDDENGGARESEASFRCTWTQTRFLVQMWTRMNTTARLLNSTHTISKDPAHDLSQPGSFPYPVTITTDRHGGDANTKMLYCYSMDDREGIEKDSGKIMSEQRDFGGTLINPANLLFGASGPSDPSLGGFDGGTGGCGCQWQNWQGVVGG</sequence>
<organism evidence="3 4">
    <name type="scientific">Lachnellula willkommii</name>
    <dbReference type="NCBI Taxonomy" id="215461"/>
    <lineage>
        <taxon>Eukaryota</taxon>
        <taxon>Fungi</taxon>
        <taxon>Dikarya</taxon>
        <taxon>Ascomycota</taxon>
        <taxon>Pezizomycotina</taxon>
        <taxon>Leotiomycetes</taxon>
        <taxon>Helotiales</taxon>
        <taxon>Lachnaceae</taxon>
        <taxon>Lachnellula</taxon>
    </lineage>
</organism>
<feature type="compositionally biased region" description="Polar residues" evidence="1">
    <location>
        <begin position="1"/>
        <end position="15"/>
    </location>
</feature>
<comment type="caution">
    <text evidence="3">The sequence shown here is derived from an EMBL/GenBank/DDBJ whole genome shotgun (WGS) entry which is preliminary data.</text>
</comment>
<feature type="compositionally biased region" description="Low complexity" evidence="1">
    <location>
        <begin position="525"/>
        <end position="544"/>
    </location>
</feature>
<feature type="compositionally biased region" description="Pro residues" evidence="1">
    <location>
        <begin position="616"/>
        <end position="625"/>
    </location>
</feature>
<feature type="compositionally biased region" description="Low complexity" evidence="1">
    <location>
        <begin position="235"/>
        <end position="255"/>
    </location>
</feature>
<evidence type="ECO:0000256" key="2">
    <source>
        <dbReference type="SAM" id="Phobius"/>
    </source>
</evidence>
<keyword evidence="2" id="KW-0812">Transmembrane</keyword>
<keyword evidence="2" id="KW-1133">Transmembrane helix</keyword>
<evidence type="ECO:0000256" key="1">
    <source>
        <dbReference type="SAM" id="MobiDB-lite"/>
    </source>
</evidence>
<feature type="compositionally biased region" description="Polar residues" evidence="1">
    <location>
        <begin position="199"/>
        <end position="217"/>
    </location>
</feature>
<feature type="compositionally biased region" description="Polar residues" evidence="1">
    <location>
        <begin position="558"/>
        <end position="571"/>
    </location>
</feature>
<feature type="compositionally biased region" description="Polar residues" evidence="1">
    <location>
        <begin position="579"/>
        <end position="588"/>
    </location>
</feature>
<dbReference type="Proteomes" id="UP000315522">
    <property type="component" value="Unassembled WGS sequence"/>
</dbReference>
<dbReference type="AlphaFoldDB" id="A0A559MC68"/>
<accession>A0A559MC68</accession>
<feature type="region of interest" description="Disordered" evidence="1">
    <location>
        <begin position="197"/>
        <end position="255"/>
    </location>
</feature>
<evidence type="ECO:0000313" key="4">
    <source>
        <dbReference type="Proteomes" id="UP000315522"/>
    </source>
</evidence>
<name>A0A559MC68_9HELO</name>
<feature type="region of interest" description="Disordered" evidence="1">
    <location>
        <begin position="307"/>
        <end position="354"/>
    </location>
</feature>
<keyword evidence="4" id="KW-1185">Reference proteome</keyword>